<dbReference type="AlphaFoldDB" id="A0A9P0IQ43"/>
<proteinExistence type="predicted"/>
<evidence type="ECO:0000313" key="2">
    <source>
        <dbReference type="EMBL" id="CAH1713123.1"/>
    </source>
</evidence>
<protein>
    <recommendedName>
        <fullName evidence="4">Transmembrane protein</fullName>
    </recommendedName>
</protein>
<keyword evidence="1" id="KW-0812">Transmembrane</keyword>
<keyword evidence="1" id="KW-0472">Membrane</keyword>
<dbReference type="EMBL" id="OU899034">
    <property type="protein sequence ID" value="CAH1713123.1"/>
    <property type="molecule type" value="Genomic_DNA"/>
</dbReference>
<evidence type="ECO:0000256" key="1">
    <source>
        <dbReference type="SAM" id="Phobius"/>
    </source>
</evidence>
<feature type="transmembrane region" description="Helical" evidence="1">
    <location>
        <begin position="27"/>
        <end position="47"/>
    </location>
</feature>
<evidence type="ECO:0000313" key="3">
    <source>
        <dbReference type="Proteomes" id="UP001154329"/>
    </source>
</evidence>
<dbReference type="Proteomes" id="UP001154329">
    <property type="component" value="Chromosome 1"/>
</dbReference>
<organism evidence="2 3">
    <name type="scientific">Aphis gossypii</name>
    <name type="common">Cotton aphid</name>
    <dbReference type="NCBI Taxonomy" id="80765"/>
    <lineage>
        <taxon>Eukaryota</taxon>
        <taxon>Metazoa</taxon>
        <taxon>Ecdysozoa</taxon>
        <taxon>Arthropoda</taxon>
        <taxon>Hexapoda</taxon>
        <taxon>Insecta</taxon>
        <taxon>Pterygota</taxon>
        <taxon>Neoptera</taxon>
        <taxon>Paraneoptera</taxon>
        <taxon>Hemiptera</taxon>
        <taxon>Sternorrhyncha</taxon>
        <taxon>Aphidomorpha</taxon>
        <taxon>Aphidoidea</taxon>
        <taxon>Aphididae</taxon>
        <taxon>Aphidini</taxon>
        <taxon>Aphis</taxon>
        <taxon>Aphis</taxon>
    </lineage>
</organism>
<gene>
    <name evidence="2" type="ORF">APHIGO_LOCUS2266</name>
</gene>
<evidence type="ECO:0008006" key="4">
    <source>
        <dbReference type="Google" id="ProtNLM"/>
    </source>
</evidence>
<sequence length="118" mass="13976">MHVWTVRVNVRPSGYITRCRVDIVVIYYYYILFNALAVYTSFFFSLYSSRSRIMYTAIKFSHENYPQLTMTVYVHHFWDRELPPSERVDVWVCMCAATCSAGVRVGRRLYKSVFVCVT</sequence>
<reference evidence="2" key="1">
    <citation type="submission" date="2022-02" db="EMBL/GenBank/DDBJ databases">
        <authorList>
            <person name="King R."/>
        </authorList>
    </citation>
    <scope>NUCLEOTIDE SEQUENCE</scope>
</reference>
<reference evidence="2" key="2">
    <citation type="submission" date="2022-10" db="EMBL/GenBank/DDBJ databases">
        <authorList>
            <consortium name="ENA_rothamsted_submissions"/>
            <consortium name="culmorum"/>
            <person name="King R."/>
        </authorList>
    </citation>
    <scope>NUCLEOTIDE SEQUENCE</scope>
</reference>
<keyword evidence="1" id="KW-1133">Transmembrane helix</keyword>
<name>A0A9P0IQ43_APHGO</name>
<keyword evidence="3" id="KW-1185">Reference proteome</keyword>
<accession>A0A9P0IQ43</accession>